<feature type="domain" description="Tc1-like transposase DDE" evidence="1">
    <location>
        <begin position="54"/>
        <end position="135"/>
    </location>
</feature>
<organism evidence="2 3">
    <name type="scientific">Trichogramma kaykai</name>
    <dbReference type="NCBI Taxonomy" id="54128"/>
    <lineage>
        <taxon>Eukaryota</taxon>
        <taxon>Metazoa</taxon>
        <taxon>Ecdysozoa</taxon>
        <taxon>Arthropoda</taxon>
        <taxon>Hexapoda</taxon>
        <taxon>Insecta</taxon>
        <taxon>Pterygota</taxon>
        <taxon>Neoptera</taxon>
        <taxon>Endopterygota</taxon>
        <taxon>Hymenoptera</taxon>
        <taxon>Apocrita</taxon>
        <taxon>Proctotrupomorpha</taxon>
        <taxon>Chalcidoidea</taxon>
        <taxon>Trichogrammatidae</taxon>
        <taxon>Trichogramma</taxon>
    </lineage>
</organism>
<dbReference type="Pfam" id="PF13358">
    <property type="entry name" value="DDE_3"/>
    <property type="match status" value="1"/>
</dbReference>
<reference evidence="2 3" key="1">
    <citation type="journal article" date="2024" name="bioRxiv">
        <title>A reference genome for Trichogramma kaykai: A tiny desert-dwelling parasitoid wasp with competing sex-ratio distorters.</title>
        <authorList>
            <person name="Culotta J."/>
            <person name="Lindsey A.R."/>
        </authorList>
    </citation>
    <scope>NUCLEOTIDE SEQUENCE [LARGE SCALE GENOMIC DNA]</scope>
    <source>
        <strain evidence="2 3">KSX58</strain>
    </source>
</reference>
<comment type="caution">
    <text evidence="2">The sequence shown here is derived from an EMBL/GenBank/DDBJ whole genome shotgun (WGS) entry which is preliminary data.</text>
</comment>
<keyword evidence="3" id="KW-1185">Reference proteome</keyword>
<dbReference type="AlphaFoldDB" id="A0ABD2XQM6"/>
<evidence type="ECO:0000313" key="3">
    <source>
        <dbReference type="Proteomes" id="UP001627154"/>
    </source>
</evidence>
<dbReference type="InterPro" id="IPR036397">
    <property type="entry name" value="RNaseH_sf"/>
</dbReference>
<evidence type="ECO:0000259" key="1">
    <source>
        <dbReference type="Pfam" id="PF13358"/>
    </source>
</evidence>
<dbReference type="Gene3D" id="3.30.420.10">
    <property type="entry name" value="Ribonuclease H-like superfamily/Ribonuclease H"/>
    <property type="match status" value="1"/>
</dbReference>
<accession>A0ABD2XQM6</accession>
<gene>
    <name evidence="2" type="ORF">TKK_000423</name>
</gene>
<protein>
    <recommendedName>
        <fullName evidence="1">Tc1-like transposase DDE domain-containing protein</fullName>
    </recommendedName>
</protein>
<name>A0ABD2XQM6_9HYME</name>
<dbReference type="EMBL" id="JBJJXI010000007">
    <property type="protein sequence ID" value="KAL3407431.1"/>
    <property type="molecule type" value="Genomic_DNA"/>
</dbReference>
<proteinExistence type="predicted"/>
<dbReference type="InterPro" id="IPR038717">
    <property type="entry name" value="Tc1-like_DDE_dom"/>
</dbReference>
<sequence>MQPLFYALERRRGVWRLANTRHDKRNVVPDRHSGRVTKCYWAWCNGFGAGSLVEIDRTLDRFGYIRILEDVLLRDVEEQYPAGEVVYIIEDNSGVHRSRLVNEWYAAHPRLQRIGHPSKSPDLNWIENVWAEMVRLRVGHGRLTRLELSAKVWAAWFELHNKPELFRKLAESMPQRLQEVVERFSAQISGSKSGLNLTHRSYVSFSLRLLCVRPPRQLHHKRARAPSFFSFLLHSRIGSPLRLHDQRVLCALFYSVTYLPPRHDLLAQ</sequence>
<dbReference type="Proteomes" id="UP001627154">
    <property type="component" value="Unassembled WGS sequence"/>
</dbReference>
<evidence type="ECO:0000313" key="2">
    <source>
        <dbReference type="EMBL" id="KAL3407431.1"/>
    </source>
</evidence>